<dbReference type="Proteomes" id="UP000886653">
    <property type="component" value="Unassembled WGS sequence"/>
</dbReference>
<dbReference type="EMBL" id="MU167228">
    <property type="protein sequence ID" value="KAG0149358.1"/>
    <property type="molecule type" value="Genomic_DNA"/>
</dbReference>
<name>A0A9P6NSC4_9BASI</name>
<organism evidence="1 2">
    <name type="scientific">Cronartium quercuum f. sp. fusiforme G11</name>
    <dbReference type="NCBI Taxonomy" id="708437"/>
    <lineage>
        <taxon>Eukaryota</taxon>
        <taxon>Fungi</taxon>
        <taxon>Dikarya</taxon>
        <taxon>Basidiomycota</taxon>
        <taxon>Pucciniomycotina</taxon>
        <taxon>Pucciniomycetes</taxon>
        <taxon>Pucciniales</taxon>
        <taxon>Coleosporiaceae</taxon>
        <taxon>Cronartium</taxon>
    </lineage>
</organism>
<protein>
    <submittedName>
        <fullName evidence="1">Uncharacterized protein</fullName>
    </submittedName>
</protein>
<evidence type="ECO:0000313" key="2">
    <source>
        <dbReference type="Proteomes" id="UP000886653"/>
    </source>
</evidence>
<gene>
    <name evidence="1" type="ORF">CROQUDRAFT_89166</name>
</gene>
<proteinExistence type="predicted"/>
<reference evidence="1" key="1">
    <citation type="submission" date="2013-11" db="EMBL/GenBank/DDBJ databases">
        <title>Genome sequence of the fusiform rust pathogen reveals effectors for host alternation and coevolution with pine.</title>
        <authorList>
            <consortium name="DOE Joint Genome Institute"/>
            <person name="Smith K."/>
            <person name="Pendleton A."/>
            <person name="Kubisiak T."/>
            <person name="Anderson C."/>
            <person name="Salamov A."/>
            <person name="Aerts A."/>
            <person name="Riley R."/>
            <person name="Clum A."/>
            <person name="Lindquist E."/>
            <person name="Ence D."/>
            <person name="Campbell M."/>
            <person name="Kronenberg Z."/>
            <person name="Feau N."/>
            <person name="Dhillon B."/>
            <person name="Hamelin R."/>
            <person name="Burleigh J."/>
            <person name="Smith J."/>
            <person name="Yandell M."/>
            <person name="Nelson C."/>
            <person name="Grigoriev I."/>
            <person name="Davis J."/>
        </authorList>
    </citation>
    <scope>NUCLEOTIDE SEQUENCE</scope>
    <source>
        <strain evidence="1">G11</strain>
    </source>
</reference>
<dbReference type="AlphaFoldDB" id="A0A9P6NSC4"/>
<sequence length="81" mass="8437">MSVGATPPSGRETGTKGCLCTALPSRRGSASHGHGEPHYVILRVMHRLGTQITVTKPNNVIVQTVPQPCPVDPVPGAITVT</sequence>
<comment type="caution">
    <text evidence="1">The sequence shown here is derived from an EMBL/GenBank/DDBJ whole genome shotgun (WGS) entry which is preliminary data.</text>
</comment>
<accession>A0A9P6NSC4</accession>
<keyword evidence="2" id="KW-1185">Reference proteome</keyword>
<evidence type="ECO:0000313" key="1">
    <source>
        <dbReference type="EMBL" id="KAG0149358.1"/>
    </source>
</evidence>